<comment type="cofactor">
    <cofactor evidence="1">
        <name>Zn(2+)</name>
        <dbReference type="ChEBI" id="CHEBI:29105"/>
    </cofactor>
</comment>
<evidence type="ECO:0000256" key="5">
    <source>
        <dbReference type="ARBA" id="ARBA00023002"/>
    </source>
</evidence>
<dbReference type="PANTHER" id="PTHR30096">
    <property type="entry name" value="4,5-DOPA DIOXYGENASE EXTRADIOL-LIKE PROTEIN"/>
    <property type="match status" value="1"/>
</dbReference>
<evidence type="ECO:0000256" key="3">
    <source>
        <dbReference type="ARBA" id="ARBA00022723"/>
    </source>
</evidence>
<dbReference type="InterPro" id="IPR004183">
    <property type="entry name" value="Xdiol_dOase_suB"/>
</dbReference>
<protein>
    <submittedName>
        <fullName evidence="7">Aromatic ring-opening dioxygenase, catalytic subunit, LigB family</fullName>
    </submittedName>
</protein>
<dbReference type="SUPFAM" id="SSF53213">
    <property type="entry name" value="LigB-like"/>
    <property type="match status" value="1"/>
</dbReference>
<organism evidence="7 8">
    <name type="scientific">Micromonospora matsumotoense</name>
    <dbReference type="NCBI Taxonomy" id="121616"/>
    <lineage>
        <taxon>Bacteria</taxon>
        <taxon>Bacillati</taxon>
        <taxon>Actinomycetota</taxon>
        <taxon>Actinomycetes</taxon>
        <taxon>Micromonosporales</taxon>
        <taxon>Micromonosporaceae</taxon>
        <taxon>Micromonospora</taxon>
    </lineage>
</organism>
<dbReference type="EMBL" id="FMCU01000024">
    <property type="protein sequence ID" value="SCF47943.1"/>
    <property type="molecule type" value="Genomic_DNA"/>
</dbReference>
<dbReference type="Pfam" id="PF02900">
    <property type="entry name" value="LigB"/>
    <property type="match status" value="1"/>
</dbReference>
<keyword evidence="3" id="KW-0479">Metal-binding</keyword>
<evidence type="ECO:0000313" key="8">
    <source>
        <dbReference type="Proteomes" id="UP000198797"/>
    </source>
</evidence>
<keyword evidence="4" id="KW-0862">Zinc</keyword>
<feature type="domain" description="Extradiol ring-cleavage dioxygenase class III enzyme subunit B" evidence="6">
    <location>
        <begin position="28"/>
        <end position="235"/>
    </location>
</feature>
<dbReference type="PANTHER" id="PTHR30096:SF0">
    <property type="entry name" value="4,5-DOPA DIOXYGENASE EXTRADIOL-LIKE PROTEIN"/>
    <property type="match status" value="1"/>
</dbReference>
<evidence type="ECO:0000256" key="2">
    <source>
        <dbReference type="ARBA" id="ARBA00007581"/>
    </source>
</evidence>
<dbReference type="PIRSF" id="PIRSF006157">
    <property type="entry name" value="Doxgns_DODA"/>
    <property type="match status" value="1"/>
</dbReference>
<dbReference type="GO" id="GO:0008270">
    <property type="term" value="F:zinc ion binding"/>
    <property type="evidence" value="ECO:0007669"/>
    <property type="project" value="InterPro"/>
</dbReference>
<dbReference type="GO" id="GO:0016702">
    <property type="term" value="F:oxidoreductase activity, acting on single donors with incorporation of molecular oxygen, incorporation of two atoms of oxygen"/>
    <property type="evidence" value="ECO:0007669"/>
    <property type="project" value="UniProtKB-ARBA"/>
</dbReference>
<dbReference type="GO" id="GO:0008198">
    <property type="term" value="F:ferrous iron binding"/>
    <property type="evidence" value="ECO:0007669"/>
    <property type="project" value="InterPro"/>
</dbReference>
<comment type="similarity">
    <text evidence="2">Belongs to the DODA-type extradiol aromatic ring-opening dioxygenase family.</text>
</comment>
<evidence type="ECO:0000259" key="6">
    <source>
        <dbReference type="Pfam" id="PF02900"/>
    </source>
</evidence>
<gene>
    <name evidence="7" type="ORF">GA0070216_12453</name>
</gene>
<evidence type="ECO:0000256" key="4">
    <source>
        <dbReference type="ARBA" id="ARBA00022833"/>
    </source>
</evidence>
<dbReference type="CDD" id="cd07363">
    <property type="entry name" value="45_DOPA_Dioxygenase"/>
    <property type="match status" value="1"/>
</dbReference>
<reference evidence="8" key="1">
    <citation type="submission" date="2016-06" db="EMBL/GenBank/DDBJ databases">
        <authorList>
            <person name="Varghese N."/>
            <person name="Submissions Spin"/>
        </authorList>
    </citation>
    <scope>NUCLEOTIDE SEQUENCE [LARGE SCALE GENOMIC DNA]</scope>
    <source>
        <strain evidence="8">DSM 44100</strain>
    </source>
</reference>
<accession>A0A1C5AS18</accession>
<proteinExistence type="inferred from homology"/>
<dbReference type="AlphaFoldDB" id="A0A1C5AS18"/>
<keyword evidence="7" id="KW-0223">Dioxygenase</keyword>
<dbReference type="STRING" id="121616.GA0070216_12453"/>
<evidence type="ECO:0000313" key="7">
    <source>
        <dbReference type="EMBL" id="SCF47943.1"/>
    </source>
</evidence>
<keyword evidence="5" id="KW-0560">Oxidoreductase</keyword>
<dbReference type="Proteomes" id="UP000198797">
    <property type="component" value="Unassembled WGS sequence"/>
</dbReference>
<sequence length="258" mass="27658">MGSVRRTLAQPFVSHGAPFTLDDPQWIAELFQWAQSIPKPRAVVVVSAHWEQEPVAISGTAAGTPLSYDFSGFHPRDKTLPYATPGATTLAQRLVKALPRRMAVHEFTDRGLDHGAFIPLMMAMYPATDVPVVQLSMPSLDPGALLDLGSRLRSLREEGILLLGSGFMTHSFAAIRSPALVAHTAAFDTWAADALARGDVDALTDFRSQAPGADVAHPTSDHYVPLLFTVGAATEPSSAVSTINRMVLGNSTRSVQMS</sequence>
<dbReference type="InterPro" id="IPR014436">
    <property type="entry name" value="Extradiol_dOase_DODA"/>
</dbReference>
<dbReference type="Gene3D" id="3.40.830.10">
    <property type="entry name" value="LigB-like"/>
    <property type="match status" value="1"/>
</dbReference>
<keyword evidence="8" id="KW-1185">Reference proteome</keyword>
<evidence type="ECO:0000256" key="1">
    <source>
        <dbReference type="ARBA" id="ARBA00001947"/>
    </source>
</evidence>
<dbReference type="RefSeq" id="WP_218108329.1">
    <property type="nucleotide sequence ID" value="NZ_FMCU01000024.1"/>
</dbReference>
<name>A0A1C5AS18_9ACTN</name>